<sequence>MPLPKISSSSTVNDGTGGGTVSDGASEEATPTDSPSTQAREGRMVIFLPVLATPADTSDRTATILFLLFNHLYMKNDHLTLDFLSYFKKIADQMAVIEQVTQAVIEEERDYEKQCKEMCEEPTRPEEAYVKHLPRVQAAIQVCLLH</sequence>
<proteinExistence type="predicted"/>
<organism evidence="2 3">
    <name type="scientific">Calocera viscosa (strain TUFC12733)</name>
    <dbReference type="NCBI Taxonomy" id="1330018"/>
    <lineage>
        <taxon>Eukaryota</taxon>
        <taxon>Fungi</taxon>
        <taxon>Dikarya</taxon>
        <taxon>Basidiomycota</taxon>
        <taxon>Agaricomycotina</taxon>
        <taxon>Dacrymycetes</taxon>
        <taxon>Dacrymycetales</taxon>
        <taxon>Dacrymycetaceae</taxon>
        <taxon>Calocera</taxon>
    </lineage>
</organism>
<feature type="compositionally biased region" description="Polar residues" evidence="1">
    <location>
        <begin position="1"/>
        <end position="14"/>
    </location>
</feature>
<dbReference type="EMBL" id="KV417271">
    <property type="protein sequence ID" value="KZO99741.1"/>
    <property type="molecule type" value="Genomic_DNA"/>
</dbReference>
<keyword evidence="3" id="KW-1185">Reference proteome</keyword>
<protein>
    <submittedName>
        <fullName evidence="2">Uncharacterized protein</fullName>
    </submittedName>
</protein>
<dbReference type="AlphaFoldDB" id="A0A167QGL9"/>
<gene>
    <name evidence="2" type="ORF">CALVIDRAFT_561067</name>
</gene>
<evidence type="ECO:0000313" key="2">
    <source>
        <dbReference type="EMBL" id="KZO99741.1"/>
    </source>
</evidence>
<evidence type="ECO:0000313" key="3">
    <source>
        <dbReference type="Proteomes" id="UP000076738"/>
    </source>
</evidence>
<evidence type="ECO:0000256" key="1">
    <source>
        <dbReference type="SAM" id="MobiDB-lite"/>
    </source>
</evidence>
<dbReference type="Proteomes" id="UP000076738">
    <property type="component" value="Unassembled WGS sequence"/>
</dbReference>
<feature type="region of interest" description="Disordered" evidence="1">
    <location>
        <begin position="1"/>
        <end position="39"/>
    </location>
</feature>
<feature type="compositionally biased region" description="Polar residues" evidence="1">
    <location>
        <begin position="29"/>
        <end position="39"/>
    </location>
</feature>
<reference evidence="2 3" key="1">
    <citation type="journal article" date="2016" name="Mol. Biol. Evol.">
        <title>Comparative Genomics of Early-Diverging Mushroom-Forming Fungi Provides Insights into the Origins of Lignocellulose Decay Capabilities.</title>
        <authorList>
            <person name="Nagy L.G."/>
            <person name="Riley R."/>
            <person name="Tritt A."/>
            <person name="Adam C."/>
            <person name="Daum C."/>
            <person name="Floudas D."/>
            <person name="Sun H."/>
            <person name="Yadav J.S."/>
            <person name="Pangilinan J."/>
            <person name="Larsson K.H."/>
            <person name="Matsuura K."/>
            <person name="Barry K."/>
            <person name="Labutti K."/>
            <person name="Kuo R."/>
            <person name="Ohm R.A."/>
            <person name="Bhattacharya S.S."/>
            <person name="Shirouzu T."/>
            <person name="Yoshinaga Y."/>
            <person name="Martin F.M."/>
            <person name="Grigoriev I.V."/>
            <person name="Hibbett D.S."/>
        </authorList>
    </citation>
    <scope>NUCLEOTIDE SEQUENCE [LARGE SCALE GENOMIC DNA]</scope>
    <source>
        <strain evidence="2 3">TUFC12733</strain>
    </source>
</reference>
<name>A0A167QGL9_CALVF</name>
<accession>A0A167QGL9</accession>